<evidence type="ECO:0000256" key="1">
    <source>
        <dbReference type="SAM" id="MobiDB-lite"/>
    </source>
</evidence>
<sequence length="325" mass="36565">MGDEDKKEFLSQNPNANTGIELRFFANEVEKDRAFKTQHFRPIHIRPGSTLVAPIGVMWEPGAWQKTVEMVVKTNEAGVCCWLHEMTDINAGIPAAHLNMMRDSACMYAIDAGFEWVMLIENDAMPESDLLLKLLHWDMPVVVPYIMDSVLKKPICAPFYKKGSGLQPIQWAVFTCVLIYTKVLNCFPFTQPFNTVGIESGFFNKLRHYGHKGYQDTNTELAITRRPTYPVDYGGLETEWKGWVAIDKKRRQIPDRKPINPDDENQVNGIYMPKSMASGFNREGGTDDKKGTGSGKAKDRSGVSKPSGDNRAARRRAKKGKDGAD</sequence>
<evidence type="ECO:0000313" key="2">
    <source>
        <dbReference type="EMBL" id="KKN78443.1"/>
    </source>
</evidence>
<feature type="compositionally biased region" description="Basic and acidic residues" evidence="1">
    <location>
        <begin position="284"/>
        <end position="302"/>
    </location>
</feature>
<comment type="caution">
    <text evidence="2">The sequence shown here is derived from an EMBL/GenBank/DDBJ whole genome shotgun (WGS) entry which is preliminary data.</text>
</comment>
<protein>
    <submittedName>
        <fullName evidence="2">Uncharacterized protein</fullName>
    </submittedName>
</protein>
<dbReference type="EMBL" id="LAZR01000262">
    <property type="protein sequence ID" value="KKN78443.1"/>
    <property type="molecule type" value="Genomic_DNA"/>
</dbReference>
<feature type="region of interest" description="Disordered" evidence="1">
    <location>
        <begin position="254"/>
        <end position="325"/>
    </location>
</feature>
<gene>
    <name evidence="2" type="ORF">LCGC14_0349750</name>
</gene>
<accession>A0A0F9WJ33</accession>
<proteinExistence type="predicted"/>
<dbReference type="AlphaFoldDB" id="A0A0F9WJ33"/>
<reference evidence="2" key="1">
    <citation type="journal article" date="2015" name="Nature">
        <title>Complex archaea that bridge the gap between prokaryotes and eukaryotes.</title>
        <authorList>
            <person name="Spang A."/>
            <person name="Saw J.H."/>
            <person name="Jorgensen S.L."/>
            <person name="Zaremba-Niedzwiedzka K."/>
            <person name="Martijn J."/>
            <person name="Lind A.E."/>
            <person name="van Eijk R."/>
            <person name="Schleper C."/>
            <person name="Guy L."/>
            <person name="Ettema T.J."/>
        </authorList>
    </citation>
    <scope>NUCLEOTIDE SEQUENCE</scope>
</reference>
<name>A0A0F9WJ33_9ZZZZ</name>
<organism evidence="2">
    <name type="scientific">marine sediment metagenome</name>
    <dbReference type="NCBI Taxonomy" id="412755"/>
    <lineage>
        <taxon>unclassified sequences</taxon>
        <taxon>metagenomes</taxon>
        <taxon>ecological metagenomes</taxon>
    </lineage>
</organism>